<evidence type="ECO:0000256" key="1">
    <source>
        <dbReference type="ARBA" id="ARBA00001947"/>
    </source>
</evidence>
<dbReference type="InterPro" id="IPR000718">
    <property type="entry name" value="Peptidase_M13"/>
</dbReference>
<comment type="subcellular location">
    <subcellularLocation>
        <location evidence="2">Cell membrane</location>
        <topology evidence="2">Single-pass type II membrane protein</topology>
    </subcellularLocation>
</comment>
<evidence type="ECO:0000259" key="11">
    <source>
        <dbReference type="Pfam" id="PF05649"/>
    </source>
</evidence>
<evidence type="ECO:0000256" key="8">
    <source>
        <dbReference type="ARBA" id="ARBA00023049"/>
    </source>
</evidence>
<keyword evidence="13" id="KW-1185">Reference proteome</keyword>
<dbReference type="Proteomes" id="UP001652680">
    <property type="component" value="Unassembled WGS sequence"/>
</dbReference>
<organism evidence="14">
    <name type="scientific">Drosophila rhopaloa</name>
    <name type="common">Fruit fly</name>
    <dbReference type="NCBI Taxonomy" id="1041015"/>
    <lineage>
        <taxon>Eukaryota</taxon>
        <taxon>Metazoa</taxon>
        <taxon>Ecdysozoa</taxon>
        <taxon>Arthropoda</taxon>
        <taxon>Hexapoda</taxon>
        <taxon>Insecta</taxon>
        <taxon>Pterygota</taxon>
        <taxon>Neoptera</taxon>
        <taxon>Endopterygota</taxon>
        <taxon>Diptera</taxon>
        <taxon>Brachycera</taxon>
        <taxon>Muscomorpha</taxon>
        <taxon>Ephydroidea</taxon>
        <taxon>Drosophilidae</taxon>
        <taxon>Drosophila</taxon>
        <taxon>Sophophora</taxon>
    </lineage>
</organism>
<keyword evidence="5" id="KW-0479">Metal-binding</keyword>
<dbReference type="InterPro" id="IPR042089">
    <property type="entry name" value="Peptidase_M13_dom_2"/>
</dbReference>
<dbReference type="GO" id="GO:0016485">
    <property type="term" value="P:protein processing"/>
    <property type="evidence" value="ECO:0007669"/>
    <property type="project" value="TreeGrafter"/>
</dbReference>
<dbReference type="OrthoDB" id="7870337at2759"/>
<evidence type="ECO:0000256" key="5">
    <source>
        <dbReference type="ARBA" id="ARBA00022723"/>
    </source>
</evidence>
<dbReference type="Gene3D" id="3.40.390.10">
    <property type="entry name" value="Collagenase (Catalytic Domain)"/>
    <property type="match status" value="2"/>
</dbReference>
<accession>A0A6P4EWC4</accession>
<proteinExistence type="inferred from homology"/>
<dbReference type="InterPro" id="IPR018497">
    <property type="entry name" value="Peptidase_M13_C"/>
</dbReference>
<dbReference type="Pfam" id="PF05649">
    <property type="entry name" value="Peptidase_M13_N"/>
    <property type="match status" value="1"/>
</dbReference>
<name>A0A6P4EWC4_DRORH</name>
<evidence type="ECO:0000256" key="2">
    <source>
        <dbReference type="ARBA" id="ARBA00004401"/>
    </source>
</evidence>
<dbReference type="PANTHER" id="PTHR11733">
    <property type="entry name" value="ZINC METALLOPROTEASE FAMILY M13 NEPRILYSIN-RELATED"/>
    <property type="match status" value="1"/>
</dbReference>
<dbReference type="PROSITE" id="PS51885">
    <property type="entry name" value="NEPRILYSIN"/>
    <property type="match status" value="1"/>
</dbReference>
<evidence type="ECO:0000313" key="12">
    <source>
        <dbReference type="EnsemblMetazoa" id="XP_016982490.1"/>
    </source>
</evidence>
<evidence type="ECO:0000256" key="4">
    <source>
        <dbReference type="ARBA" id="ARBA00022670"/>
    </source>
</evidence>
<evidence type="ECO:0000256" key="7">
    <source>
        <dbReference type="ARBA" id="ARBA00022833"/>
    </source>
</evidence>
<feature type="signal peptide" evidence="9">
    <location>
        <begin position="1"/>
        <end position="21"/>
    </location>
</feature>
<gene>
    <name evidence="14" type="primary">LOC108046989</name>
    <name evidence="12" type="synonym">108046989</name>
</gene>
<evidence type="ECO:0000256" key="6">
    <source>
        <dbReference type="ARBA" id="ARBA00022801"/>
    </source>
</evidence>
<reference evidence="12" key="3">
    <citation type="submission" date="2025-05" db="UniProtKB">
        <authorList>
            <consortium name="EnsemblMetazoa"/>
        </authorList>
    </citation>
    <scope>IDENTIFICATION</scope>
</reference>
<dbReference type="InterPro" id="IPR008753">
    <property type="entry name" value="Peptidase_M13_N"/>
</dbReference>
<feature type="chain" id="PRO_5028319996" evidence="9">
    <location>
        <begin position="22"/>
        <end position="601"/>
    </location>
</feature>
<dbReference type="GO" id="GO:0004222">
    <property type="term" value="F:metalloendopeptidase activity"/>
    <property type="evidence" value="ECO:0007669"/>
    <property type="project" value="InterPro"/>
</dbReference>
<evidence type="ECO:0000256" key="9">
    <source>
        <dbReference type="SAM" id="SignalP"/>
    </source>
</evidence>
<comment type="similarity">
    <text evidence="3">Belongs to the peptidase M13 family.</text>
</comment>
<evidence type="ECO:0000313" key="14">
    <source>
        <dbReference type="RefSeq" id="XP_016982490.1"/>
    </source>
</evidence>
<feature type="domain" description="Peptidase M13 C-terminal" evidence="10">
    <location>
        <begin position="415"/>
        <end position="596"/>
    </location>
</feature>
<reference evidence="13" key="1">
    <citation type="journal article" date="2021" name="Elife">
        <title>Highly contiguous assemblies of 101 drosophilid genomes.</title>
        <authorList>
            <person name="Kim B.Y."/>
            <person name="Wang J.R."/>
            <person name="Miller D.E."/>
            <person name="Barmina O."/>
            <person name="Delaney E."/>
            <person name="Thompson A."/>
            <person name="Comeault A.A."/>
            <person name="Peede D."/>
            <person name="D'Agostino E.R."/>
            <person name="Pelaez J."/>
            <person name="Aguilar J.M."/>
            <person name="Haji D."/>
            <person name="Matsunaga T."/>
            <person name="Armstrong E.E."/>
            <person name="Zych M."/>
            <person name="Ogawa Y."/>
            <person name="Stamenkovic-Radak M."/>
            <person name="Jelic M."/>
            <person name="Veselinovic M.S."/>
            <person name="Tanaskovic M."/>
            <person name="Eric P."/>
            <person name="Gao J.J."/>
            <person name="Katoh T.K."/>
            <person name="Toda M.J."/>
            <person name="Watabe H."/>
            <person name="Watada M."/>
            <person name="Davis J.S."/>
            <person name="Moyle L.C."/>
            <person name="Manoli G."/>
            <person name="Bertolini E."/>
            <person name="Kostal V."/>
            <person name="Hawley R.S."/>
            <person name="Takahashi A."/>
            <person name="Jones C.D."/>
            <person name="Price D.K."/>
            <person name="Whiteman N."/>
            <person name="Kopp A."/>
            <person name="Matute D.R."/>
            <person name="Petrov D.A."/>
        </authorList>
    </citation>
    <scope>NUCLEOTIDE SEQUENCE [LARGE SCALE GENOMIC DNA]</scope>
</reference>
<keyword evidence="8" id="KW-0482">Metalloprotease</keyword>
<comment type="cofactor">
    <cofactor evidence="1">
        <name>Zn(2+)</name>
        <dbReference type="ChEBI" id="CHEBI:29105"/>
    </cofactor>
</comment>
<dbReference type="GO" id="GO:0005886">
    <property type="term" value="C:plasma membrane"/>
    <property type="evidence" value="ECO:0007669"/>
    <property type="project" value="UniProtKB-SubCell"/>
</dbReference>
<reference evidence="14" key="2">
    <citation type="submission" date="2025-04" db="UniProtKB">
        <authorList>
            <consortium name="RefSeq"/>
        </authorList>
    </citation>
    <scope>IDENTIFICATION</scope>
</reference>
<keyword evidence="6" id="KW-0378">Hydrolase</keyword>
<dbReference type="AlphaFoldDB" id="A0A6P4EWC4"/>
<dbReference type="Gene3D" id="1.10.1380.10">
    <property type="entry name" value="Neutral endopeptidase , domain2"/>
    <property type="match status" value="2"/>
</dbReference>
<dbReference type="Pfam" id="PF01431">
    <property type="entry name" value="Peptidase_M13"/>
    <property type="match status" value="1"/>
</dbReference>
<dbReference type="EnsemblMetazoa" id="XM_017127001.2">
    <property type="protein sequence ID" value="XP_016982490.1"/>
    <property type="gene ID" value="LOC108046989"/>
</dbReference>
<evidence type="ECO:0000256" key="3">
    <source>
        <dbReference type="ARBA" id="ARBA00007357"/>
    </source>
</evidence>
<dbReference type="SUPFAM" id="SSF55486">
    <property type="entry name" value="Metalloproteases ('zincins'), catalytic domain"/>
    <property type="match status" value="1"/>
</dbReference>
<dbReference type="PRINTS" id="PR00786">
    <property type="entry name" value="NEPRILYSIN"/>
</dbReference>
<dbReference type="PANTHER" id="PTHR11733:SF167">
    <property type="entry name" value="FI17812P1-RELATED"/>
    <property type="match status" value="1"/>
</dbReference>
<protein>
    <submittedName>
        <fullName evidence="14">Endothelin-converting enzyme-like 1 isoform X1</fullName>
    </submittedName>
</protein>
<keyword evidence="7" id="KW-0862">Zinc</keyword>
<dbReference type="GeneID" id="108046989"/>
<evidence type="ECO:0000313" key="13">
    <source>
        <dbReference type="Proteomes" id="UP001652680"/>
    </source>
</evidence>
<keyword evidence="9" id="KW-0732">Signal</keyword>
<feature type="domain" description="Peptidase M13 N-terminal" evidence="11">
    <location>
        <begin position="23"/>
        <end position="96"/>
    </location>
</feature>
<evidence type="ECO:0000259" key="10">
    <source>
        <dbReference type="Pfam" id="PF01431"/>
    </source>
</evidence>
<keyword evidence="4" id="KW-0645">Protease</keyword>
<sequence length="601" mass="69968">MRFIPRWVAISLGLLPILVMSNPCQDFYATVCGNWSALHADDPYRSLLDQLDYNYHKELAELLENGKQEDEPHFVQLIRDFYGSCRRPQTKDQALGILEKLIGMPSVDDGELTVGLTAAFRLQVLVEMEGDSMYSIWKQLLTRTDLEWNQNETNRDPLSRQQFDVLWEGEDHQYKEFFWRELSRLELQIMTFRADDEYLESWDVPAFWMLPWPKVKPTYGYIWWLAHLLARTTNRFVLTYIHLRLKLAEGPTASWLIERAECAEQARQILSHPSVWLMEQNHPRLKEEPVLQGIFQELKQRFGQKLRANRNNFSRHTQQFLLSKLERMVLRLSVLPRNCSQRSLQRRIDGHYEGVHMDPDDYFGNLLAGLRHSDSQQDQTSIIAMITGLTPRKMASRNSLFPVQVHEFGSFASPFYLTESNMLIVPLSLLGPPLYSPGQPEVLTYSALGFILGHELTHGFGPDLVTFNSQGKVSHTTRRELGRNRRFQQQLDCLDRKFGGRRDEKFSDANGLELAYSAFFDSAQSDRKRDRSGSAGQKRGFFLNFAQFFCSDVELREDNDDHGSDRKRVNDAVANFEPFQKAFGCQRSGNRNRRRQQCRLY</sequence>
<dbReference type="RefSeq" id="XP_016982490.1">
    <property type="nucleotide sequence ID" value="XM_017127001.1"/>
</dbReference>
<dbReference type="InterPro" id="IPR024079">
    <property type="entry name" value="MetalloPept_cat_dom_sf"/>
</dbReference>
<dbReference type="GO" id="GO:0046872">
    <property type="term" value="F:metal ion binding"/>
    <property type="evidence" value="ECO:0007669"/>
    <property type="project" value="UniProtKB-KW"/>
</dbReference>